<organism evidence="1 2">
    <name type="scientific">candidate division WS5 bacterium</name>
    <dbReference type="NCBI Taxonomy" id="2093353"/>
    <lineage>
        <taxon>Bacteria</taxon>
        <taxon>candidate division WS5</taxon>
    </lineage>
</organism>
<accession>A0A419DBB7</accession>
<sequence length="122" mass="13846">MSKLKTIWRKFKKWIIFSILGGTALAAGIGGDIAVLTETELVNQMADEQQQSLLTKGKYKHIPLTRESINLKDSQYTITEYETPNGEVGYQMIIQDYDRIKSINFGPTSESYRNYNTASTTK</sequence>
<protein>
    <submittedName>
        <fullName evidence="1">Uncharacterized protein</fullName>
    </submittedName>
</protein>
<gene>
    <name evidence="1" type="ORF">C4544_05210</name>
</gene>
<proteinExistence type="predicted"/>
<evidence type="ECO:0000313" key="2">
    <source>
        <dbReference type="Proteomes" id="UP000285655"/>
    </source>
</evidence>
<dbReference type="Proteomes" id="UP000285655">
    <property type="component" value="Unassembled WGS sequence"/>
</dbReference>
<reference evidence="1 2" key="1">
    <citation type="journal article" date="2017" name="ISME J.">
        <title>Energy and carbon metabolisms in a deep terrestrial subsurface fluid microbial community.</title>
        <authorList>
            <person name="Momper L."/>
            <person name="Jungbluth S.P."/>
            <person name="Lee M.D."/>
            <person name="Amend J.P."/>
        </authorList>
    </citation>
    <scope>NUCLEOTIDE SEQUENCE [LARGE SCALE GENOMIC DNA]</scope>
    <source>
        <strain evidence="1">SURF_29</strain>
    </source>
</reference>
<comment type="caution">
    <text evidence="1">The sequence shown here is derived from an EMBL/GenBank/DDBJ whole genome shotgun (WGS) entry which is preliminary data.</text>
</comment>
<name>A0A419DBB7_9BACT</name>
<evidence type="ECO:0000313" key="1">
    <source>
        <dbReference type="EMBL" id="RJO60395.1"/>
    </source>
</evidence>
<dbReference type="EMBL" id="QZJW01000046">
    <property type="protein sequence ID" value="RJO60395.1"/>
    <property type="molecule type" value="Genomic_DNA"/>
</dbReference>
<dbReference type="AlphaFoldDB" id="A0A419DBB7"/>